<dbReference type="InterPro" id="IPR035940">
    <property type="entry name" value="CAP_sf"/>
</dbReference>
<name>A0A1G2U0F4_9BACT</name>
<dbReference type="PANTHER" id="PTHR31157">
    <property type="entry name" value="SCP DOMAIN-CONTAINING PROTEIN"/>
    <property type="match status" value="1"/>
</dbReference>
<dbReference type="SUPFAM" id="SSF55797">
    <property type="entry name" value="PR-1-like"/>
    <property type="match status" value="1"/>
</dbReference>
<dbReference type="CDD" id="cd05379">
    <property type="entry name" value="CAP_bacterial"/>
    <property type="match status" value="1"/>
</dbReference>
<evidence type="ECO:0000256" key="1">
    <source>
        <dbReference type="SAM" id="SignalP"/>
    </source>
</evidence>
<dbReference type="AlphaFoldDB" id="A0A1G2U0F4"/>
<feature type="signal peptide" evidence="1">
    <location>
        <begin position="1"/>
        <end position="22"/>
    </location>
</feature>
<feature type="chain" id="PRO_5009584647" description="SCP domain-containing protein" evidence="1">
    <location>
        <begin position="23"/>
        <end position="197"/>
    </location>
</feature>
<evidence type="ECO:0000259" key="2">
    <source>
        <dbReference type="Pfam" id="PF00188"/>
    </source>
</evidence>
<dbReference type="EMBL" id="MHWE01000024">
    <property type="protein sequence ID" value="OHB02974.1"/>
    <property type="molecule type" value="Genomic_DNA"/>
</dbReference>
<protein>
    <recommendedName>
        <fullName evidence="2">SCP domain-containing protein</fullName>
    </recommendedName>
</protein>
<keyword evidence="1" id="KW-0732">Signal</keyword>
<organism evidence="3 4">
    <name type="scientific">Candidatus Zambryskibacteria bacterium RIFCSPLOWO2_01_FULL_45_21</name>
    <dbReference type="NCBI Taxonomy" id="1802761"/>
    <lineage>
        <taxon>Bacteria</taxon>
        <taxon>Candidatus Zambryskiibacteriota</taxon>
    </lineage>
</organism>
<gene>
    <name evidence="3" type="ORF">A3B14_00845</name>
</gene>
<dbReference type="Proteomes" id="UP000176800">
    <property type="component" value="Unassembled WGS sequence"/>
</dbReference>
<evidence type="ECO:0000313" key="3">
    <source>
        <dbReference type="EMBL" id="OHB02974.1"/>
    </source>
</evidence>
<sequence>MSRLLLLLSLLSLILGPLSVSAGITPQEIIEEINGRRLEYNLSVLSESPELAQAARVKAEELAGKGYLEHSKSQSGGTWPILERVNYPYSRAGENLAVHVFEAENVVAYWMMSSTHKANLLNEKFEDVGAYAASGIYSGKSSYYIVVYFGAPKSEDANVPAQSEKEQIAALSDKIKNLQVILVQMLSLLNTLLKLSL</sequence>
<feature type="domain" description="SCP" evidence="2">
    <location>
        <begin position="31"/>
        <end position="149"/>
    </location>
</feature>
<accession>A0A1G2U0F4</accession>
<dbReference type="PANTHER" id="PTHR31157:SF1">
    <property type="entry name" value="SCP DOMAIN-CONTAINING PROTEIN"/>
    <property type="match status" value="1"/>
</dbReference>
<comment type="caution">
    <text evidence="3">The sequence shown here is derived from an EMBL/GenBank/DDBJ whole genome shotgun (WGS) entry which is preliminary data.</text>
</comment>
<dbReference type="InterPro" id="IPR014044">
    <property type="entry name" value="CAP_dom"/>
</dbReference>
<evidence type="ECO:0000313" key="4">
    <source>
        <dbReference type="Proteomes" id="UP000176800"/>
    </source>
</evidence>
<dbReference type="Gene3D" id="3.40.33.10">
    <property type="entry name" value="CAP"/>
    <property type="match status" value="1"/>
</dbReference>
<reference evidence="3 4" key="1">
    <citation type="journal article" date="2016" name="Nat. Commun.">
        <title>Thousands of microbial genomes shed light on interconnected biogeochemical processes in an aquifer system.</title>
        <authorList>
            <person name="Anantharaman K."/>
            <person name="Brown C.T."/>
            <person name="Hug L.A."/>
            <person name="Sharon I."/>
            <person name="Castelle C.J."/>
            <person name="Probst A.J."/>
            <person name="Thomas B.C."/>
            <person name="Singh A."/>
            <person name="Wilkins M.J."/>
            <person name="Karaoz U."/>
            <person name="Brodie E.L."/>
            <person name="Williams K.H."/>
            <person name="Hubbard S.S."/>
            <person name="Banfield J.F."/>
        </authorList>
    </citation>
    <scope>NUCLEOTIDE SEQUENCE [LARGE SCALE GENOMIC DNA]</scope>
</reference>
<proteinExistence type="predicted"/>
<dbReference type="Pfam" id="PF00188">
    <property type="entry name" value="CAP"/>
    <property type="match status" value="1"/>
</dbReference>